<protein>
    <submittedName>
        <fullName evidence="1">Uncharacterized protein</fullName>
    </submittedName>
</protein>
<gene>
    <name evidence="1" type="ORF">P7079_03510</name>
</gene>
<dbReference type="RefSeq" id="WP_278013448.1">
    <property type="nucleotide sequence ID" value="NZ_CP121208.1"/>
</dbReference>
<name>A0ABY8FZV0_9ACTO</name>
<keyword evidence="2" id="KW-1185">Reference proteome</keyword>
<organism evidence="1 2">
    <name type="scientific">Arcanobacterium canis</name>
    <dbReference type="NCBI Taxonomy" id="999183"/>
    <lineage>
        <taxon>Bacteria</taxon>
        <taxon>Bacillati</taxon>
        <taxon>Actinomycetota</taxon>
        <taxon>Actinomycetes</taxon>
        <taxon>Actinomycetales</taxon>
        <taxon>Actinomycetaceae</taxon>
        <taxon>Arcanobacterium</taxon>
    </lineage>
</organism>
<proteinExistence type="predicted"/>
<reference evidence="1 2" key="1">
    <citation type="submission" date="2023-03" db="EMBL/GenBank/DDBJ databases">
        <title>Complete genome of Arcanobacterium canis strain DSM 25104 isolated in 2010 from a canine otitis externa in Germany.</title>
        <authorList>
            <person name="Borowiak M."/>
            <person name="Kreitlow A."/>
            <person name="Malorny B."/>
            <person name="Laemmler C."/>
            <person name="Prenger-Berninghoff E."/>
            <person name="Ploetz M."/>
            <person name="Abdulmawjood A."/>
        </authorList>
    </citation>
    <scope>NUCLEOTIDE SEQUENCE [LARGE SCALE GENOMIC DNA]</scope>
    <source>
        <strain evidence="1 2">DSM 25104</strain>
    </source>
</reference>
<evidence type="ECO:0000313" key="2">
    <source>
        <dbReference type="Proteomes" id="UP001215216"/>
    </source>
</evidence>
<evidence type="ECO:0000313" key="1">
    <source>
        <dbReference type="EMBL" id="WFM84053.1"/>
    </source>
</evidence>
<sequence>MTMTGQHMWPEGTLAYMGQTGMIPALPSGSVFVPSIEALAQIITEVDGVVADLDSLTLGQVEACAADANCPLLVVGTDSLAGVLAHIQPPRVACINGEALWIGPPEYAPSPPFDLDAALAVVTLGHCLTAQRSQRADEDLASAQIASGAHVPFETLVERPKIGDNTDYDELAIRFADWKREWHFVTDTPIGSVLKRVRSLRRKLRKWF</sequence>
<dbReference type="Proteomes" id="UP001215216">
    <property type="component" value="Chromosome"/>
</dbReference>
<dbReference type="EMBL" id="CP121208">
    <property type="protein sequence ID" value="WFM84053.1"/>
    <property type="molecule type" value="Genomic_DNA"/>
</dbReference>
<accession>A0ABY8FZV0</accession>